<protein>
    <submittedName>
        <fullName evidence="10">MiaB/RimO family radical SAM methylthiotransferase</fullName>
        <ecNumber evidence="10">2.8.4.-</ecNumber>
    </submittedName>
</protein>
<evidence type="ECO:0000259" key="8">
    <source>
        <dbReference type="PROSITE" id="PS51449"/>
    </source>
</evidence>
<dbReference type="Pfam" id="PF04055">
    <property type="entry name" value="Radical_SAM"/>
    <property type="match status" value="1"/>
</dbReference>
<dbReference type="SUPFAM" id="SSF102114">
    <property type="entry name" value="Radical SAM enzymes"/>
    <property type="match status" value="1"/>
</dbReference>
<keyword evidence="3 10" id="KW-0808">Transferase</keyword>
<dbReference type="SMART" id="SM00729">
    <property type="entry name" value="Elp3"/>
    <property type="match status" value="1"/>
</dbReference>
<evidence type="ECO:0000256" key="5">
    <source>
        <dbReference type="ARBA" id="ARBA00022723"/>
    </source>
</evidence>
<dbReference type="CDD" id="cd01335">
    <property type="entry name" value="Radical_SAM"/>
    <property type="match status" value="1"/>
</dbReference>
<evidence type="ECO:0000313" key="10">
    <source>
        <dbReference type="EMBL" id="HGE99128.1"/>
    </source>
</evidence>
<dbReference type="InterPro" id="IPR020612">
    <property type="entry name" value="Methylthiotransferase_CS"/>
</dbReference>
<gene>
    <name evidence="10" type="ORF">ENX07_03550</name>
</gene>
<proteinExistence type="predicted"/>
<evidence type="ECO:0000256" key="3">
    <source>
        <dbReference type="ARBA" id="ARBA00022679"/>
    </source>
</evidence>
<dbReference type="InterPro" id="IPR038135">
    <property type="entry name" value="Methylthiotransferase_N_sf"/>
</dbReference>
<dbReference type="PANTHER" id="PTHR11918:SF45">
    <property type="entry name" value="THREONYLCARBAMOYLADENOSINE TRNA METHYLTHIOTRANSFERASE"/>
    <property type="match status" value="1"/>
</dbReference>
<dbReference type="SFLD" id="SFLDS00029">
    <property type="entry name" value="Radical_SAM"/>
    <property type="match status" value="1"/>
</dbReference>
<evidence type="ECO:0000259" key="9">
    <source>
        <dbReference type="PROSITE" id="PS51918"/>
    </source>
</evidence>
<dbReference type="AlphaFoldDB" id="A0A7C3UR15"/>
<dbReference type="Gene3D" id="3.80.30.20">
    <property type="entry name" value="tm_1862 like domain"/>
    <property type="match status" value="1"/>
</dbReference>
<organism evidence="10">
    <name type="scientific">candidate division WOR-3 bacterium</name>
    <dbReference type="NCBI Taxonomy" id="2052148"/>
    <lineage>
        <taxon>Bacteria</taxon>
        <taxon>Bacteria division WOR-3</taxon>
    </lineage>
</organism>
<dbReference type="Gene3D" id="3.40.50.12160">
    <property type="entry name" value="Methylthiotransferase, N-terminal domain"/>
    <property type="match status" value="1"/>
</dbReference>
<reference evidence="10" key="1">
    <citation type="journal article" date="2020" name="mSystems">
        <title>Genome- and Community-Level Interaction Insights into Carbon Utilization and Element Cycling Functions of Hydrothermarchaeota in Hydrothermal Sediment.</title>
        <authorList>
            <person name="Zhou Z."/>
            <person name="Liu Y."/>
            <person name="Xu W."/>
            <person name="Pan J."/>
            <person name="Luo Z.H."/>
            <person name="Li M."/>
        </authorList>
    </citation>
    <scope>NUCLEOTIDE SEQUENCE [LARGE SCALE GENOMIC DNA]</scope>
    <source>
        <strain evidence="10">SpSt-906</strain>
    </source>
</reference>
<evidence type="ECO:0000256" key="4">
    <source>
        <dbReference type="ARBA" id="ARBA00022691"/>
    </source>
</evidence>
<dbReference type="GO" id="GO:0035598">
    <property type="term" value="F:tRNA (N(6)-L-threonylcarbamoyladenosine(37)-C(2))-methylthiotransferase activity"/>
    <property type="evidence" value="ECO:0007669"/>
    <property type="project" value="TreeGrafter"/>
</dbReference>
<dbReference type="SFLD" id="SFLDG01082">
    <property type="entry name" value="B12-binding_domain_containing"/>
    <property type="match status" value="1"/>
</dbReference>
<accession>A0A7C3UR15</accession>
<keyword evidence="2" id="KW-0004">4Fe-4S</keyword>
<dbReference type="PROSITE" id="PS01278">
    <property type="entry name" value="MTTASE_RADICAL"/>
    <property type="match status" value="1"/>
</dbReference>
<dbReference type="InterPro" id="IPR058240">
    <property type="entry name" value="rSAM_sf"/>
</dbReference>
<dbReference type="NCBIfam" id="TIGR00089">
    <property type="entry name" value="MiaB/RimO family radical SAM methylthiotransferase"/>
    <property type="match status" value="1"/>
</dbReference>
<dbReference type="InterPro" id="IPR013848">
    <property type="entry name" value="Methylthiotransferase_N"/>
</dbReference>
<feature type="domain" description="MTTase N-terminal" evidence="8">
    <location>
        <begin position="1"/>
        <end position="106"/>
    </location>
</feature>
<dbReference type="PANTHER" id="PTHR11918">
    <property type="entry name" value="RADICAL SAM PROTEINS"/>
    <property type="match status" value="1"/>
</dbReference>
<keyword evidence="4" id="KW-0949">S-adenosyl-L-methionine</keyword>
<dbReference type="GO" id="GO:0046872">
    <property type="term" value="F:metal ion binding"/>
    <property type="evidence" value="ECO:0007669"/>
    <property type="project" value="UniProtKB-KW"/>
</dbReference>
<keyword evidence="6" id="KW-0408">Iron</keyword>
<evidence type="ECO:0000256" key="6">
    <source>
        <dbReference type="ARBA" id="ARBA00023004"/>
    </source>
</evidence>
<evidence type="ECO:0000256" key="1">
    <source>
        <dbReference type="ARBA" id="ARBA00001966"/>
    </source>
</evidence>
<sequence length="394" mass="45053">MTLSFINVGCRLNYAEIDYLAGFFAKRGEEVDFSRNGDIILINTCAVTKEAERKSFSLIRRYARIKSVVVTGCLVALAREKIEKIPGVEKVFDLKEKERMIEDAFPLPSRNRAFLKIVDGCPGLCSFCIVPEIRGREIRSKPEELIRKEISFLSEKGFFEIVLTGLNLGLYGQEKGTNLASLLWRIFENSPGNFRIRLSSLEPDLIDESLLSAIANLPVCRHLHIPIQSFDQEILLKMGRRYSPEMIKEKIAMILSFLPEVNIGCDIIVGFSGETEAAFSQTEKALEELPFGYFHIFPFSPRPKTRAFSFPDDVSPQEKKRRVRILRELGRKKRLEYQKRFLGKKLFAVQEREGMGVTDNYLRVKILNSPTPKGIFPVQIEKVVEEFVIGKIIF</sequence>
<dbReference type="PROSITE" id="PS51449">
    <property type="entry name" value="MTTASE_N"/>
    <property type="match status" value="1"/>
</dbReference>
<dbReference type="InterPro" id="IPR005839">
    <property type="entry name" value="Methylthiotransferase"/>
</dbReference>
<dbReference type="PROSITE" id="PS51918">
    <property type="entry name" value="RADICAL_SAM"/>
    <property type="match status" value="1"/>
</dbReference>
<evidence type="ECO:0000256" key="7">
    <source>
        <dbReference type="ARBA" id="ARBA00023014"/>
    </source>
</evidence>
<comment type="cofactor">
    <cofactor evidence="1">
        <name>[4Fe-4S] cluster</name>
        <dbReference type="ChEBI" id="CHEBI:49883"/>
    </cofactor>
</comment>
<dbReference type="InterPro" id="IPR007197">
    <property type="entry name" value="rSAM"/>
</dbReference>
<dbReference type="EC" id="2.8.4.-" evidence="10"/>
<dbReference type="InterPro" id="IPR023404">
    <property type="entry name" value="rSAM_horseshoe"/>
</dbReference>
<name>A0A7C3UR15_UNCW3</name>
<comment type="caution">
    <text evidence="10">The sequence shown here is derived from an EMBL/GenBank/DDBJ whole genome shotgun (WGS) entry which is preliminary data.</text>
</comment>
<dbReference type="InterPro" id="IPR006638">
    <property type="entry name" value="Elp3/MiaA/NifB-like_rSAM"/>
</dbReference>
<dbReference type="GO" id="GO:0051539">
    <property type="term" value="F:4 iron, 4 sulfur cluster binding"/>
    <property type="evidence" value="ECO:0007669"/>
    <property type="project" value="UniProtKB-KW"/>
</dbReference>
<dbReference type="Pfam" id="PF00919">
    <property type="entry name" value="UPF0004"/>
    <property type="match status" value="1"/>
</dbReference>
<keyword evidence="7" id="KW-0411">Iron-sulfur</keyword>
<keyword evidence="5" id="KW-0479">Metal-binding</keyword>
<dbReference type="EMBL" id="DTMQ01000019">
    <property type="protein sequence ID" value="HGE99128.1"/>
    <property type="molecule type" value="Genomic_DNA"/>
</dbReference>
<feature type="domain" description="Radical SAM core" evidence="9">
    <location>
        <begin position="107"/>
        <end position="336"/>
    </location>
</feature>
<evidence type="ECO:0000256" key="2">
    <source>
        <dbReference type="ARBA" id="ARBA00022485"/>
    </source>
</evidence>